<feature type="transmembrane region" description="Helical" evidence="1">
    <location>
        <begin position="220"/>
        <end position="239"/>
    </location>
</feature>
<accession>A0A0R1VGK0</accession>
<feature type="transmembrane region" description="Helical" evidence="1">
    <location>
        <begin position="251"/>
        <end position="272"/>
    </location>
</feature>
<dbReference type="GeneID" id="98319907"/>
<protein>
    <submittedName>
        <fullName evidence="2">Integral membrane protein</fullName>
    </submittedName>
</protein>
<keyword evidence="1" id="KW-0472">Membrane</keyword>
<keyword evidence="1" id="KW-0812">Transmembrane</keyword>
<feature type="transmembrane region" description="Helical" evidence="1">
    <location>
        <begin position="120"/>
        <end position="138"/>
    </location>
</feature>
<name>A0A0R1VGK0_9LACO</name>
<gene>
    <name evidence="2" type="ORF">FC89_GL002248</name>
</gene>
<sequence>MKSSLLIEKNNQLRLKLDPQNKKFYDDLLVYIRIKGLVHDEHAIETALITILEDLLDAQTDGIPAEQYFGKNTQSLANDLITAIPVKPFELIKLLLVAISTYFLVVFLPTLVNPQTPVDLGNIILVSIYVSLVVLGILKYIGNTIYPQKRLVNHKIIKFFILLFSCMLILAPIFLINIFVKTPFRFYLPAWPGIGVILIFTILGLLWFMKQTEKKPFLPFVTFLLAVAFLGVAMRLPLIGDYLTNTQLGHYLSAGFLIIFLLIFKLLSFLTVKDLK</sequence>
<evidence type="ECO:0000313" key="2">
    <source>
        <dbReference type="EMBL" id="KRM04561.1"/>
    </source>
</evidence>
<comment type="caution">
    <text evidence="2">The sequence shown here is derived from an EMBL/GenBank/DDBJ whole genome shotgun (WGS) entry which is preliminary data.</text>
</comment>
<dbReference type="PATRIC" id="fig|1423750.3.peg.2288"/>
<dbReference type="EMBL" id="AZGB01000027">
    <property type="protein sequence ID" value="KRM04561.1"/>
    <property type="molecule type" value="Genomic_DNA"/>
</dbReference>
<feature type="transmembrane region" description="Helical" evidence="1">
    <location>
        <begin position="91"/>
        <end position="108"/>
    </location>
</feature>
<keyword evidence="3" id="KW-1185">Reference proteome</keyword>
<organism evidence="2 3">
    <name type="scientific">Liquorilactobacillus ghanensis DSM 18630</name>
    <dbReference type="NCBI Taxonomy" id="1423750"/>
    <lineage>
        <taxon>Bacteria</taxon>
        <taxon>Bacillati</taxon>
        <taxon>Bacillota</taxon>
        <taxon>Bacilli</taxon>
        <taxon>Lactobacillales</taxon>
        <taxon>Lactobacillaceae</taxon>
        <taxon>Liquorilactobacillus</taxon>
    </lineage>
</organism>
<dbReference type="AlphaFoldDB" id="A0A0R1VGK0"/>
<feature type="transmembrane region" description="Helical" evidence="1">
    <location>
        <begin position="159"/>
        <end position="180"/>
    </location>
</feature>
<dbReference type="Proteomes" id="UP000051451">
    <property type="component" value="Unassembled WGS sequence"/>
</dbReference>
<dbReference type="OrthoDB" id="1655249at2"/>
<dbReference type="SUPFAM" id="SSF158560">
    <property type="entry name" value="BH3980-like"/>
    <property type="match status" value="1"/>
</dbReference>
<reference evidence="2 3" key="1">
    <citation type="journal article" date="2015" name="Genome Announc.">
        <title>Expanding the biotechnology potential of lactobacilli through comparative genomics of 213 strains and associated genera.</title>
        <authorList>
            <person name="Sun Z."/>
            <person name="Harris H.M."/>
            <person name="McCann A."/>
            <person name="Guo C."/>
            <person name="Argimon S."/>
            <person name="Zhang W."/>
            <person name="Yang X."/>
            <person name="Jeffery I.B."/>
            <person name="Cooney J.C."/>
            <person name="Kagawa T.F."/>
            <person name="Liu W."/>
            <person name="Song Y."/>
            <person name="Salvetti E."/>
            <person name="Wrobel A."/>
            <person name="Rasinkangas P."/>
            <person name="Parkhill J."/>
            <person name="Rea M.C."/>
            <person name="O'Sullivan O."/>
            <person name="Ritari J."/>
            <person name="Douillard F.P."/>
            <person name="Paul Ross R."/>
            <person name="Yang R."/>
            <person name="Briner A.E."/>
            <person name="Felis G.E."/>
            <person name="de Vos W.M."/>
            <person name="Barrangou R."/>
            <person name="Klaenhammer T.R."/>
            <person name="Caufield P.W."/>
            <person name="Cui Y."/>
            <person name="Zhang H."/>
            <person name="O'Toole P.W."/>
        </authorList>
    </citation>
    <scope>NUCLEOTIDE SEQUENCE [LARGE SCALE GENOMIC DNA]</scope>
    <source>
        <strain evidence="2 3">DSM 18630</strain>
    </source>
</reference>
<feature type="transmembrane region" description="Helical" evidence="1">
    <location>
        <begin position="186"/>
        <end position="208"/>
    </location>
</feature>
<dbReference type="RefSeq" id="WP_057872604.1">
    <property type="nucleotide sequence ID" value="NZ_AZGB01000027.1"/>
</dbReference>
<evidence type="ECO:0000313" key="3">
    <source>
        <dbReference type="Proteomes" id="UP000051451"/>
    </source>
</evidence>
<evidence type="ECO:0000256" key="1">
    <source>
        <dbReference type="SAM" id="Phobius"/>
    </source>
</evidence>
<proteinExistence type="predicted"/>
<dbReference type="STRING" id="1423750.FC89_GL002248"/>
<keyword evidence="1" id="KW-1133">Transmembrane helix</keyword>